<dbReference type="PANTHER" id="PTHR45835">
    <property type="entry name" value="YALI0A06105P"/>
    <property type="match status" value="1"/>
</dbReference>
<dbReference type="InterPro" id="IPR036397">
    <property type="entry name" value="RNaseH_sf"/>
</dbReference>
<evidence type="ECO:0000313" key="3">
    <source>
        <dbReference type="Proteomes" id="UP000325315"/>
    </source>
</evidence>
<organism evidence="2 3">
    <name type="scientific">Gossypium australe</name>
    <dbReference type="NCBI Taxonomy" id="47621"/>
    <lineage>
        <taxon>Eukaryota</taxon>
        <taxon>Viridiplantae</taxon>
        <taxon>Streptophyta</taxon>
        <taxon>Embryophyta</taxon>
        <taxon>Tracheophyta</taxon>
        <taxon>Spermatophyta</taxon>
        <taxon>Magnoliopsida</taxon>
        <taxon>eudicotyledons</taxon>
        <taxon>Gunneridae</taxon>
        <taxon>Pentapetalae</taxon>
        <taxon>rosids</taxon>
        <taxon>malvids</taxon>
        <taxon>Malvales</taxon>
        <taxon>Malvaceae</taxon>
        <taxon>Malvoideae</taxon>
        <taxon>Gossypium</taxon>
    </lineage>
</organism>
<reference evidence="3" key="1">
    <citation type="journal article" date="2019" name="Plant Biotechnol. J.">
        <title>Genome sequencing of the Australian wild diploid species Gossypium australe highlights disease resistance and delayed gland morphogenesis.</title>
        <authorList>
            <person name="Cai Y."/>
            <person name="Cai X."/>
            <person name="Wang Q."/>
            <person name="Wang P."/>
            <person name="Zhang Y."/>
            <person name="Cai C."/>
            <person name="Xu Y."/>
            <person name="Wang K."/>
            <person name="Zhou Z."/>
            <person name="Wang C."/>
            <person name="Geng S."/>
            <person name="Li B."/>
            <person name="Dong Q."/>
            <person name="Hou Y."/>
            <person name="Wang H."/>
            <person name="Ai P."/>
            <person name="Liu Z."/>
            <person name="Yi F."/>
            <person name="Sun M."/>
            <person name="An G."/>
            <person name="Cheng J."/>
            <person name="Zhang Y."/>
            <person name="Shi Q."/>
            <person name="Xie Y."/>
            <person name="Shi X."/>
            <person name="Chang Y."/>
            <person name="Huang F."/>
            <person name="Chen Y."/>
            <person name="Hong S."/>
            <person name="Mi L."/>
            <person name="Sun Q."/>
            <person name="Zhang L."/>
            <person name="Zhou B."/>
            <person name="Peng R."/>
            <person name="Zhang X."/>
            <person name="Liu F."/>
        </authorList>
    </citation>
    <scope>NUCLEOTIDE SEQUENCE [LARGE SCALE GENOMIC DNA]</scope>
    <source>
        <strain evidence="3">cv. PA1801</strain>
    </source>
</reference>
<sequence length="137" mass="15800">MTGEKLGDWMSWLPLGEWWYNSTFHLAIQTTPYEALYGQAPPQNLPYLVGAYSKEKLQEGYSSFILEGSGQMKQLANQNRRDKEFQQTVRKVLNQKLSPKYIGPFAIKAKVGKVAYRFQLPSNWENSCAIYSSSSWY</sequence>
<dbReference type="GO" id="GO:0003676">
    <property type="term" value="F:nucleic acid binding"/>
    <property type="evidence" value="ECO:0007669"/>
    <property type="project" value="InterPro"/>
</dbReference>
<keyword evidence="3" id="KW-1185">Reference proteome</keyword>
<dbReference type="EMBL" id="SMMG02000005">
    <property type="protein sequence ID" value="KAA3475185.1"/>
    <property type="molecule type" value="Genomic_DNA"/>
</dbReference>
<evidence type="ECO:0000313" key="2">
    <source>
        <dbReference type="EMBL" id="KAA3475185.1"/>
    </source>
</evidence>
<dbReference type="Gene3D" id="3.30.420.10">
    <property type="entry name" value="Ribonuclease H-like superfamily/Ribonuclease H"/>
    <property type="match status" value="1"/>
</dbReference>
<name>A0A5B6W1X2_9ROSI</name>
<feature type="domain" description="Tf2-1-like SH3-like" evidence="1">
    <location>
        <begin position="90"/>
        <end position="126"/>
    </location>
</feature>
<proteinExistence type="predicted"/>
<dbReference type="Pfam" id="PF24626">
    <property type="entry name" value="SH3_Tf2-1"/>
    <property type="match status" value="1"/>
</dbReference>
<dbReference type="InterPro" id="IPR056924">
    <property type="entry name" value="SH3_Tf2-1"/>
</dbReference>
<comment type="caution">
    <text evidence="2">The sequence shown here is derived from an EMBL/GenBank/DDBJ whole genome shotgun (WGS) entry which is preliminary data.</text>
</comment>
<protein>
    <submittedName>
        <fullName evidence="2">BSD domain-containing protein 1-A-like</fullName>
    </submittedName>
</protein>
<dbReference type="Proteomes" id="UP000325315">
    <property type="component" value="Unassembled WGS sequence"/>
</dbReference>
<dbReference type="AlphaFoldDB" id="A0A5B6W1X2"/>
<dbReference type="PANTHER" id="PTHR45835:SF104">
    <property type="entry name" value="PROTEIN NYNRIN-LIKE"/>
    <property type="match status" value="1"/>
</dbReference>
<dbReference type="OrthoDB" id="5554229at2759"/>
<evidence type="ECO:0000259" key="1">
    <source>
        <dbReference type="Pfam" id="PF24626"/>
    </source>
</evidence>
<accession>A0A5B6W1X2</accession>
<gene>
    <name evidence="2" type="ORF">EPI10_025400</name>
</gene>